<protein>
    <submittedName>
        <fullName evidence="2">Iron-sulfur cluster assembly accessory protein</fullName>
    </submittedName>
</protein>
<dbReference type="Gene3D" id="2.60.300.12">
    <property type="entry name" value="HesB-like domain"/>
    <property type="match status" value="1"/>
</dbReference>
<dbReference type="Pfam" id="PF01521">
    <property type="entry name" value="Fe-S_biosyn"/>
    <property type="match status" value="1"/>
</dbReference>
<feature type="domain" description="Core" evidence="1">
    <location>
        <begin position="2"/>
        <end position="103"/>
    </location>
</feature>
<accession>A0A5M6J080</accession>
<dbReference type="NCBIfam" id="TIGR00049">
    <property type="entry name" value="iron-sulfur cluster assembly accessory protein"/>
    <property type="match status" value="1"/>
</dbReference>
<dbReference type="GO" id="GO:0051539">
    <property type="term" value="F:4 iron, 4 sulfur cluster binding"/>
    <property type="evidence" value="ECO:0007669"/>
    <property type="project" value="TreeGrafter"/>
</dbReference>
<dbReference type="GO" id="GO:0005506">
    <property type="term" value="F:iron ion binding"/>
    <property type="evidence" value="ECO:0007669"/>
    <property type="project" value="TreeGrafter"/>
</dbReference>
<dbReference type="InterPro" id="IPR016092">
    <property type="entry name" value="ATAP"/>
</dbReference>
<dbReference type="InterPro" id="IPR017870">
    <property type="entry name" value="FeS_cluster_insertion_CS"/>
</dbReference>
<dbReference type="OrthoDB" id="9801228at2"/>
<evidence type="ECO:0000313" key="2">
    <source>
        <dbReference type="EMBL" id="KAA5613619.1"/>
    </source>
</evidence>
<evidence type="ECO:0000259" key="1">
    <source>
        <dbReference type="Pfam" id="PF01521"/>
    </source>
</evidence>
<organism evidence="2 3">
    <name type="scientific">Rhodovastum atsumiense</name>
    <dbReference type="NCBI Taxonomy" id="504468"/>
    <lineage>
        <taxon>Bacteria</taxon>
        <taxon>Pseudomonadati</taxon>
        <taxon>Pseudomonadota</taxon>
        <taxon>Alphaproteobacteria</taxon>
        <taxon>Acetobacterales</taxon>
        <taxon>Acetobacteraceae</taxon>
        <taxon>Rhodovastum</taxon>
    </lineage>
</organism>
<dbReference type="Proteomes" id="UP000325255">
    <property type="component" value="Unassembled WGS sequence"/>
</dbReference>
<keyword evidence="3" id="KW-1185">Reference proteome</keyword>
<dbReference type="GO" id="GO:0051537">
    <property type="term" value="F:2 iron, 2 sulfur cluster binding"/>
    <property type="evidence" value="ECO:0007669"/>
    <property type="project" value="TreeGrafter"/>
</dbReference>
<name>A0A5M6J080_9PROT</name>
<sequence length="106" mass="11129">MIHLTDSAVEAARTALARAGEQVQGLRIAVKTGGCAGFKYAMGLVSEAGPDDIMIEHEGVRLFVDAESSPHLDGTTIDFVDSTKGAGFTFDNPNATSRCSCSKSFC</sequence>
<dbReference type="RefSeq" id="WP_150039367.1">
    <property type="nucleotide sequence ID" value="NZ_OW485601.1"/>
</dbReference>
<dbReference type="InterPro" id="IPR035903">
    <property type="entry name" value="HesB-like_dom_sf"/>
</dbReference>
<dbReference type="PANTHER" id="PTHR43011">
    <property type="entry name" value="IRON-SULFUR CLUSTER ASSEMBLY 2 HOMOLOG, MITOCHONDRIAL"/>
    <property type="match status" value="1"/>
</dbReference>
<proteinExistence type="predicted"/>
<dbReference type="PROSITE" id="PS01152">
    <property type="entry name" value="HESB"/>
    <property type="match status" value="1"/>
</dbReference>
<gene>
    <name evidence="2" type="ORF">F1189_04180</name>
</gene>
<dbReference type="EMBL" id="VWPK01000005">
    <property type="protein sequence ID" value="KAA5613619.1"/>
    <property type="molecule type" value="Genomic_DNA"/>
</dbReference>
<dbReference type="GO" id="GO:0016226">
    <property type="term" value="P:iron-sulfur cluster assembly"/>
    <property type="evidence" value="ECO:0007669"/>
    <property type="project" value="InterPro"/>
</dbReference>
<comment type="caution">
    <text evidence="2">The sequence shown here is derived from an EMBL/GenBank/DDBJ whole genome shotgun (WGS) entry which is preliminary data.</text>
</comment>
<evidence type="ECO:0000313" key="3">
    <source>
        <dbReference type="Proteomes" id="UP000325255"/>
    </source>
</evidence>
<dbReference type="PANTHER" id="PTHR43011:SF1">
    <property type="entry name" value="IRON-SULFUR CLUSTER ASSEMBLY 2 HOMOLOG, MITOCHONDRIAL"/>
    <property type="match status" value="1"/>
</dbReference>
<dbReference type="AlphaFoldDB" id="A0A5M6J080"/>
<dbReference type="InterPro" id="IPR000361">
    <property type="entry name" value="ATAP_core_dom"/>
</dbReference>
<reference evidence="2 3" key="1">
    <citation type="submission" date="2019-09" db="EMBL/GenBank/DDBJ databases">
        <title>Genome sequence of Rhodovastum atsumiense, a diverse member of the Acetobacteraceae family of non-sulfur purple photosynthetic bacteria.</title>
        <authorList>
            <person name="Meyer T."/>
            <person name="Kyndt J."/>
        </authorList>
    </citation>
    <scope>NUCLEOTIDE SEQUENCE [LARGE SCALE GENOMIC DNA]</scope>
    <source>
        <strain evidence="2 3">DSM 21279</strain>
    </source>
</reference>
<dbReference type="SUPFAM" id="SSF89360">
    <property type="entry name" value="HesB-like domain"/>
    <property type="match status" value="1"/>
</dbReference>